<proteinExistence type="predicted"/>
<sequence>MHPDLEKMIVLQAHDVEANRLRDEMVALPKHVSALETKAKAYQGQRAVIVDLIAKEEALRRRQESDVKDQKAKIDRTRKHMDLATTTVQVTAFEHEIAFAQAEISKLEDAEIESMERSEGLESQKKLADDAVTDATATLERERVRAADTIAADKTLLAAVEEKRIAVRAEIGEAALSTYDRIAKAKGTAVAEALNQKCMACQMMVRPQRWNDLRDRSNDETMMTCESCGRLLYYDPARDAPQRKTVPVESIAASIIRSL</sequence>
<evidence type="ECO:0000256" key="1">
    <source>
        <dbReference type="SAM" id="Coils"/>
    </source>
</evidence>
<dbReference type="Pfam" id="PF24481">
    <property type="entry name" value="CT398_CC"/>
    <property type="match status" value="1"/>
</dbReference>
<comment type="caution">
    <text evidence="4">The sequence shown here is derived from an EMBL/GenBank/DDBJ whole genome shotgun (WGS) entry which is preliminary data.</text>
</comment>
<organism evidence="4 5">
    <name type="scientific">Tunturiibacter lichenicola</name>
    <dbReference type="NCBI Taxonomy" id="2051959"/>
    <lineage>
        <taxon>Bacteria</taxon>
        <taxon>Pseudomonadati</taxon>
        <taxon>Acidobacteriota</taxon>
        <taxon>Terriglobia</taxon>
        <taxon>Terriglobales</taxon>
        <taxon>Acidobacteriaceae</taxon>
        <taxon>Tunturiibacter</taxon>
    </lineage>
</organism>
<evidence type="ECO:0000259" key="2">
    <source>
        <dbReference type="Pfam" id="PF02591"/>
    </source>
</evidence>
<feature type="domain" description="C4-type zinc ribbon" evidence="2">
    <location>
        <begin position="197"/>
        <end position="232"/>
    </location>
</feature>
<evidence type="ECO:0000313" key="5">
    <source>
        <dbReference type="Proteomes" id="UP000569092"/>
    </source>
</evidence>
<dbReference type="AlphaFoldDB" id="A0A7W8J8Q6"/>
<protein>
    <recommendedName>
        <fullName evidence="6">C4-type zinc ribbon domain-containing protein</fullName>
    </recommendedName>
</protein>
<accession>A0A7W8J8Q6</accession>
<feature type="domain" description="CT398-like coiled coil hairpin" evidence="3">
    <location>
        <begin position="11"/>
        <end position="187"/>
    </location>
</feature>
<dbReference type="Proteomes" id="UP000569092">
    <property type="component" value="Unassembled WGS sequence"/>
</dbReference>
<feature type="coiled-coil region" evidence="1">
    <location>
        <begin position="53"/>
        <end position="110"/>
    </location>
</feature>
<dbReference type="Gene3D" id="1.10.287.1490">
    <property type="match status" value="1"/>
</dbReference>
<keyword evidence="1" id="KW-0175">Coiled coil</keyword>
<dbReference type="InterPro" id="IPR056003">
    <property type="entry name" value="CT398_CC_hairpin"/>
</dbReference>
<dbReference type="InterPro" id="IPR003743">
    <property type="entry name" value="Zf-RING_7"/>
</dbReference>
<evidence type="ECO:0000313" key="4">
    <source>
        <dbReference type="EMBL" id="MBB5344715.1"/>
    </source>
</evidence>
<evidence type="ECO:0008006" key="6">
    <source>
        <dbReference type="Google" id="ProtNLM"/>
    </source>
</evidence>
<dbReference type="Pfam" id="PF02591">
    <property type="entry name" value="Zn_ribbon_9"/>
    <property type="match status" value="1"/>
</dbReference>
<evidence type="ECO:0000259" key="3">
    <source>
        <dbReference type="Pfam" id="PF24481"/>
    </source>
</evidence>
<name>A0A7W8J8Q6_9BACT</name>
<dbReference type="EMBL" id="JACHDZ010000004">
    <property type="protein sequence ID" value="MBB5344715.1"/>
    <property type="molecule type" value="Genomic_DNA"/>
</dbReference>
<gene>
    <name evidence="4" type="ORF">HDF10_002701</name>
</gene>
<reference evidence="4 5" key="1">
    <citation type="submission" date="2020-08" db="EMBL/GenBank/DDBJ databases">
        <title>Genomic Encyclopedia of Type Strains, Phase IV (KMG-V): Genome sequencing to study the core and pangenomes of soil and plant-associated prokaryotes.</title>
        <authorList>
            <person name="Whitman W."/>
        </authorList>
    </citation>
    <scope>NUCLEOTIDE SEQUENCE [LARGE SCALE GENOMIC DNA]</scope>
    <source>
        <strain evidence="4 5">M8US30</strain>
    </source>
</reference>